<dbReference type="AlphaFoldDB" id="A0A6P5IKF7"/>
<dbReference type="GO" id="GO:0005886">
    <property type="term" value="C:plasma membrane"/>
    <property type="evidence" value="ECO:0007669"/>
    <property type="project" value="UniProtKB-ARBA"/>
</dbReference>
<dbReference type="Pfam" id="PF07686">
    <property type="entry name" value="V-set"/>
    <property type="match status" value="1"/>
</dbReference>
<name>A0A6P5IKF7_PHACI</name>
<dbReference type="SMART" id="SM00409">
    <property type="entry name" value="IG"/>
    <property type="match status" value="1"/>
</dbReference>
<dbReference type="GO" id="GO:0019814">
    <property type="term" value="C:immunoglobulin complex"/>
    <property type="evidence" value="ECO:0007669"/>
    <property type="project" value="UniProtKB-KW"/>
</dbReference>
<dbReference type="InterPro" id="IPR003599">
    <property type="entry name" value="Ig_sub"/>
</dbReference>
<keyword evidence="1" id="KW-0391">Immunity</keyword>
<evidence type="ECO:0000313" key="5">
    <source>
        <dbReference type="Proteomes" id="UP000515140"/>
    </source>
</evidence>
<dbReference type="PANTHER" id="PTHR23267">
    <property type="entry name" value="IMMUNOGLOBULIN LIGHT CHAIN"/>
    <property type="match status" value="1"/>
</dbReference>
<dbReference type="PROSITE" id="PS50835">
    <property type="entry name" value="IG_LIKE"/>
    <property type="match status" value="1"/>
</dbReference>
<evidence type="ECO:0000256" key="3">
    <source>
        <dbReference type="ARBA" id="ARBA00043265"/>
    </source>
</evidence>
<dbReference type="SMART" id="SM00406">
    <property type="entry name" value="IGv"/>
    <property type="match status" value="1"/>
</dbReference>
<reference evidence="6" key="1">
    <citation type="submission" date="2025-08" db="UniProtKB">
        <authorList>
            <consortium name="RefSeq"/>
        </authorList>
    </citation>
    <scope>IDENTIFICATION</scope>
    <source>
        <tissue evidence="6">Spleen</tissue>
    </source>
</reference>
<keyword evidence="2" id="KW-1064">Adaptive immunity</keyword>
<dbReference type="InterPro" id="IPR013783">
    <property type="entry name" value="Ig-like_fold"/>
</dbReference>
<keyword evidence="3" id="KW-1280">Immunoglobulin</keyword>
<sequence length="229" mass="24821">MADENSSLQWPEVEGVPKGATCRPTQETVFTSCKTTSCISKYEDISMSSLPPALQRSQWSPSPSSSGCYSSGLKAAIELTQSPASLCVAAGEQVTISCKARSSVSKYMAWYQQKPRQAPKLMIYGASTLQSGVPAGFSGRGSGTDFTLTISAVEAEDMADYYCFQYYSATLPQCFSPKEKPLQAAQPFSRGQQQLPQSHRLGATTALRGEWGPIQPCCRSHLSKGCWLR</sequence>
<protein>
    <submittedName>
        <fullName evidence="6">LOW QUALITY PROTEIN: uncharacterized protein LOC110192421</fullName>
    </submittedName>
</protein>
<evidence type="ECO:0000313" key="6">
    <source>
        <dbReference type="RefSeq" id="XP_020819234.1"/>
    </source>
</evidence>
<dbReference type="InterPro" id="IPR007110">
    <property type="entry name" value="Ig-like_dom"/>
</dbReference>
<dbReference type="SUPFAM" id="SSF48726">
    <property type="entry name" value="Immunoglobulin"/>
    <property type="match status" value="1"/>
</dbReference>
<keyword evidence="5" id="KW-1185">Reference proteome</keyword>
<dbReference type="KEGG" id="pcw:110192421"/>
<dbReference type="GeneID" id="110192421"/>
<evidence type="ECO:0000259" key="4">
    <source>
        <dbReference type="PROSITE" id="PS50835"/>
    </source>
</evidence>
<dbReference type="InterPro" id="IPR050150">
    <property type="entry name" value="IgV_Light_Chain"/>
</dbReference>
<dbReference type="GO" id="GO:0005576">
    <property type="term" value="C:extracellular region"/>
    <property type="evidence" value="ECO:0007669"/>
    <property type="project" value="UniProtKB-ARBA"/>
</dbReference>
<dbReference type="Gene3D" id="2.60.40.10">
    <property type="entry name" value="Immunoglobulins"/>
    <property type="match status" value="1"/>
</dbReference>
<dbReference type="FunFam" id="2.60.40.10:FF:000350">
    <property type="entry name" value="Immunoglobulin kappa chain variable 18-36"/>
    <property type="match status" value="1"/>
</dbReference>
<dbReference type="InterPro" id="IPR013106">
    <property type="entry name" value="Ig_V-set"/>
</dbReference>
<gene>
    <name evidence="6" type="primary">LOC110192421</name>
</gene>
<organism evidence="5 6">
    <name type="scientific">Phascolarctos cinereus</name>
    <name type="common">Koala</name>
    <dbReference type="NCBI Taxonomy" id="38626"/>
    <lineage>
        <taxon>Eukaryota</taxon>
        <taxon>Metazoa</taxon>
        <taxon>Chordata</taxon>
        <taxon>Craniata</taxon>
        <taxon>Vertebrata</taxon>
        <taxon>Euteleostomi</taxon>
        <taxon>Mammalia</taxon>
        <taxon>Metatheria</taxon>
        <taxon>Diprotodontia</taxon>
        <taxon>Phascolarctidae</taxon>
        <taxon>Phascolarctos</taxon>
    </lineage>
</organism>
<accession>A0A6P5IKF7</accession>
<dbReference type="Proteomes" id="UP000515140">
    <property type="component" value="Unplaced"/>
</dbReference>
<proteinExistence type="predicted"/>
<dbReference type="InParanoid" id="A0A6P5IKF7"/>
<dbReference type="InterPro" id="IPR036179">
    <property type="entry name" value="Ig-like_dom_sf"/>
</dbReference>
<evidence type="ECO:0000256" key="2">
    <source>
        <dbReference type="ARBA" id="ARBA00023130"/>
    </source>
</evidence>
<feature type="domain" description="Ig-like" evidence="4">
    <location>
        <begin position="77"/>
        <end position="163"/>
    </location>
</feature>
<evidence type="ECO:0000256" key="1">
    <source>
        <dbReference type="ARBA" id="ARBA00022859"/>
    </source>
</evidence>
<dbReference type="RefSeq" id="XP_020819234.1">
    <property type="nucleotide sequence ID" value="XM_020963575.1"/>
</dbReference>
<dbReference type="GO" id="GO:0002250">
    <property type="term" value="P:adaptive immune response"/>
    <property type="evidence" value="ECO:0007669"/>
    <property type="project" value="UniProtKB-KW"/>
</dbReference>